<dbReference type="SUPFAM" id="SSF52738">
    <property type="entry name" value="Methylesterase CheB, C-terminal domain"/>
    <property type="match status" value="1"/>
</dbReference>
<evidence type="ECO:0000259" key="10">
    <source>
        <dbReference type="PROSITE" id="PS50110"/>
    </source>
</evidence>
<protein>
    <recommendedName>
        <fullName evidence="6">Protein-glutamate methylesterase/protein-glutamine glutaminase</fullName>
        <ecNumber evidence="6">3.1.1.61</ecNumber>
        <ecNumber evidence="6">3.5.1.44</ecNumber>
    </recommendedName>
</protein>
<dbReference type="Gene3D" id="3.40.50.180">
    <property type="entry name" value="Methylesterase CheB, C-terminal domain"/>
    <property type="match status" value="1"/>
</dbReference>
<dbReference type="CDD" id="cd16432">
    <property type="entry name" value="CheB_Rec"/>
    <property type="match status" value="1"/>
</dbReference>
<feature type="region of interest" description="Disordered" evidence="9">
    <location>
        <begin position="129"/>
        <end position="150"/>
    </location>
</feature>
<dbReference type="PANTHER" id="PTHR42872:SF6">
    <property type="entry name" value="PROTEIN-GLUTAMATE METHYLESTERASE_PROTEIN-GLUTAMINE GLUTAMINASE"/>
    <property type="match status" value="1"/>
</dbReference>
<dbReference type="GO" id="GO:0008984">
    <property type="term" value="F:protein-glutamate methylesterase activity"/>
    <property type="evidence" value="ECO:0007669"/>
    <property type="project" value="UniProtKB-EC"/>
</dbReference>
<dbReference type="RefSeq" id="WP_394412518.1">
    <property type="nucleotide sequence ID" value="NZ_JBIGIC010000007.1"/>
</dbReference>
<evidence type="ECO:0000313" key="13">
    <source>
        <dbReference type="Proteomes" id="UP001606134"/>
    </source>
</evidence>
<evidence type="ECO:0000256" key="1">
    <source>
        <dbReference type="ARBA" id="ARBA00022490"/>
    </source>
</evidence>
<comment type="catalytic activity">
    <reaction evidence="6">
        <text>L-glutaminyl-[protein] + H2O = L-glutamyl-[protein] + NH4(+)</text>
        <dbReference type="Rhea" id="RHEA:16441"/>
        <dbReference type="Rhea" id="RHEA-COMP:10207"/>
        <dbReference type="Rhea" id="RHEA-COMP:10208"/>
        <dbReference type="ChEBI" id="CHEBI:15377"/>
        <dbReference type="ChEBI" id="CHEBI:28938"/>
        <dbReference type="ChEBI" id="CHEBI:29973"/>
        <dbReference type="ChEBI" id="CHEBI:30011"/>
        <dbReference type="EC" id="3.5.1.44"/>
    </reaction>
</comment>
<feature type="active site" evidence="6 7">
    <location>
        <position position="292"/>
    </location>
</feature>
<feature type="domain" description="CheB-type methylesterase" evidence="11">
    <location>
        <begin position="154"/>
        <end position="349"/>
    </location>
</feature>
<dbReference type="PANTHER" id="PTHR42872">
    <property type="entry name" value="PROTEIN-GLUTAMATE METHYLESTERASE/PROTEIN-GLUTAMINE GLUTAMINASE"/>
    <property type="match status" value="1"/>
</dbReference>
<feature type="modified residue" description="4-aspartylphosphate" evidence="6 8">
    <location>
        <position position="55"/>
    </location>
</feature>
<dbReference type="SMART" id="SM00448">
    <property type="entry name" value="REC"/>
    <property type="match status" value="1"/>
</dbReference>
<organism evidence="12 13">
    <name type="scientific">Pelomonas candidula</name>
    <dbReference type="NCBI Taxonomy" id="3299025"/>
    <lineage>
        <taxon>Bacteria</taxon>
        <taxon>Pseudomonadati</taxon>
        <taxon>Pseudomonadota</taxon>
        <taxon>Betaproteobacteria</taxon>
        <taxon>Burkholderiales</taxon>
        <taxon>Sphaerotilaceae</taxon>
        <taxon>Roseateles</taxon>
    </lineage>
</organism>
<keyword evidence="4 6" id="KW-0378">Hydrolase</keyword>
<comment type="domain">
    <text evidence="6">Contains a C-terminal catalytic domain, and an N-terminal region which modulates catalytic activity.</text>
</comment>
<evidence type="ECO:0000256" key="8">
    <source>
        <dbReference type="PROSITE-ProRule" id="PRU00169"/>
    </source>
</evidence>
<evidence type="ECO:0000256" key="4">
    <source>
        <dbReference type="ARBA" id="ARBA00022801"/>
    </source>
</evidence>
<comment type="subcellular location">
    <subcellularLocation>
        <location evidence="6">Cytoplasm</location>
    </subcellularLocation>
</comment>
<dbReference type="SUPFAM" id="SSF52172">
    <property type="entry name" value="CheY-like"/>
    <property type="match status" value="1"/>
</dbReference>
<dbReference type="InterPro" id="IPR035909">
    <property type="entry name" value="CheB_C"/>
</dbReference>
<feature type="domain" description="Response regulatory" evidence="10">
    <location>
        <begin position="4"/>
        <end position="121"/>
    </location>
</feature>
<dbReference type="InterPro" id="IPR008248">
    <property type="entry name" value="CheB-like"/>
</dbReference>
<keyword evidence="1 6" id="KW-0963">Cytoplasm</keyword>
<evidence type="ECO:0000256" key="6">
    <source>
        <dbReference type="HAMAP-Rule" id="MF_00099"/>
    </source>
</evidence>
<proteinExistence type="inferred from homology"/>
<dbReference type="InterPro" id="IPR011006">
    <property type="entry name" value="CheY-like_superfamily"/>
</dbReference>
<dbReference type="InterPro" id="IPR000673">
    <property type="entry name" value="Sig_transdc_resp-reg_Me-estase"/>
</dbReference>
<comment type="caution">
    <text evidence="12">The sequence shown here is derived from an EMBL/GenBank/DDBJ whole genome shotgun (WGS) entry which is preliminary data.</text>
</comment>
<comment type="catalytic activity">
    <reaction evidence="5 6">
        <text>[protein]-L-glutamate 5-O-methyl ester + H2O = L-glutamyl-[protein] + methanol + H(+)</text>
        <dbReference type="Rhea" id="RHEA:23236"/>
        <dbReference type="Rhea" id="RHEA-COMP:10208"/>
        <dbReference type="Rhea" id="RHEA-COMP:10311"/>
        <dbReference type="ChEBI" id="CHEBI:15377"/>
        <dbReference type="ChEBI" id="CHEBI:15378"/>
        <dbReference type="ChEBI" id="CHEBI:17790"/>
        <dbReference type="ChEBI" id="CHEBI:29973"/>
        <dbReference type="ChEBI" id="CHEBI:82795"/>
        <dbReference type="EC" id="3.1.1.61"/>
    </reaction>
</comment>
<dbReference type="Pfam" id="PF00072">
    <property type="entry name" value="Response_reg"/>
    <property type="match status" value="1"/>
</dbReference>
<dbReference type="PROSITE" id="PS50110">
    <property type="entry name" value="RESPONSE_REGULATORY"/>
    <property type="match status" value="1"/>
</dbReference>
<sequence length="349" mass="36881">MPTSVYIVDDSAIMRQTLTHLLRGDAELEVMGSAPNALIAGTAIAKRRPDVLLLDIEMPGMDGLTFLRQQMERDPIPTVICSTLTTDGSRAALDALAAGAVAVVAKPRLGLKQFLEDSRRELCQTLRAAARTRPRRAAPRPASAPRPAPVSHNPLASMLAMNRPVLIGSSTGGTQAIEAIVTALPSDAPGIAIVQHMPEKFTAMYAERLDQICAMRVREARDGDRLERGLVLIAPGGKHLQLRKAAGQYFAVVADGPPVNRHKPSVDVLFRSAAACTGGDALALILTGMGDDGARGMAALHDGGARTLAQDEASCVVYGMPKEAVACGGVDAVLPLKDMAAAIMEFDRR</sequence>
<evidence type="ECO:0000259" key="11">
    <source>
        <dbReference type="PROSITE" id="PS50122"/>
    </source>
</evidence>
<evidence type="ECO:0000256" key="3">
    <source>
        <dbReference type="ARBA" id="ARBA00022553"/>
    </source>
</evidence>
<keyword evidence="2 6" id="KW-0145">Chemotaxis</keyword>
<dbReference type="EC" id="3.5.1.44" evidence="6"/>
<feature type="active site" evidence="6 7">
    <location>
        <position position="196"/>
    </location>
</feature>
<feature type="active site" evidence="6 7">
    <location>
        <position position="170"/>
    </location>
</feature>
<reference evidence="12 13" key="1">
    <citation type="submission" date="2024-08" db="EMBL/GenBank/DDBJ databases">
        <authorList>
            <person name="Lu H."/>
        </authorList>
    </citation>
    <scope>NUCLEOTIDE SEQUENCE [LARGE SCALE GENOMIC DNA]</scope>
    <source>
        <strain evidence="12 13">BYS78W</strain>
    </source>
</reference>
<dbReference type="PIRSF" id="PIRSF000876">
    <property type="entry name" value="RR_chemtxs_CheB"/>
    <property type="match status" value="1"/>
</dbReference>
<dbReference type="Proteomes" id="UP001606134">
    <property type="component" value="Unassembled WGS sequence"/>
</dbReference>
<name>A0ABW7HET7_9BURK</name>
<comment type="PTM">
    <text evidence="6">Phosphorylated by CheA. Phosphorylation of the N-terminal regulatory domain activates the methylesterase activity.</text>
</comment>
<dbReference type="HAMAP" id="MF_00099">
    <property type="entry name" value="CheB_chemtxs"/>
    <property type="match status" value="1"/>
</dbReference>
<dbReference type="PROSITE" id="PS50122">
    <property type="entry name" value="CHEB"/>
    <property type="match status" value="1"/>
</dbReference>
<keyword evidence="13" id="KW-1185">Reference proteome</keyword>
<evidence type="ECO:0000256" key="9">
    <source>
        <dbReference type="SAM" id="MobiDB-lite"/>
    </source>
</evidence>
<comment type="similarity">
    <text evidence="6">Belongs to the CheB family.</text>
</comment>
<dbReference type="CDD" id="cd17541">
    <property type="entry name" value="REC_CheB-like"/>
    <property type="match status" value="1"/>
</dbReference>
<dbReference type="Pfam" id="PF01339">
    <property type="entry name" value="CheB_methylest"/>
    <property type="match status" value="1"/>
</dbReference>
<evidence type="ECO:0000313" key="12">
    <source>
        <dbReference type="EMBL" id="MFG6488178.1"/>
    </source>
</evidence>
<dbReference type="EC" id="3.1.1.61" evidence="6"/>
<dbReference type="Gene3D" id="3.40.50.2300">
    <property type="match status" value="1"/>
</dbReference>
<dbReference type="EMBL" id="JBIGIC010000007">
    <property type="protein sequence ID" value="MFG6488178.1"/>
    <property type="molecule type" value="Genomic_DNA"/>
</dbReference>
<dbReference type="InterPro" id="IPR001789">
    <property type="entry name" value="Sig_transdc_resp-reg_receiver"/>
</dbReference>
<evidence type="ECO:0000256" key="5">
    <source>
        <dbReference type="ARBA" id="ARBA00048267"/>
    </source>
</evidence>
<evidence type="ECO:0000256" key="2">
    <source>
        <dbReference type="ARBA" id="ARBA00022500"/>
    </source>
</evidence>
<comment type="function">
    <text evidence="6">Involved in chemotaxis. Part of a chemotaxis signal transduction system that modulates chemotaxis in response to various stimuli. Catalyzes the demethylation of specific methylglutamate residues introduced into the chemoreceptors (methyl-accepting chemotaxis proteins or MCP) by CheR. Also mediates the irreversible deamidation of specific glutamine residues to glutamic acid.</text>
</comment>
<keyword evidence="3 6" id="KW-0597">Phosphoprotein</keyword>
<dbReference type="NCBIfam" id="NF001965">
    <property type="entry name" value="PRK00742.1"/>
    <property type="match status" value="1"/>
</dbReference>
<gene>
    <name evidence="6" type="primary">cheB</name>
    <name evidence="12" type="ORF">ACG04R_15945</name>
</gene>
<dbReference type="NCBIfam" id="NF009206">
    <property type="entry name" value="PRK12555.1"/>
    <property type="match status" value="1"/>
</dbReference>
<evidence type="ECO:0000256" key="7">
    <source>
        <dbReference type="PROSITE-ProRule" id="PRU00050"/>
    </source>
</evidence>
<accession>A0ABW7HET7</accession>